<evidence type="ECO:0000259" key="7">
    <source>
        <dbReference type="Pfam" id="PF02278"/>
    </source>
</evidence>
<dbReference type="InterPro" id="IPR011071">
    <property type="entry name" value="Lyase_8-like_C"/>
</dbReference>
<feature type="domain" description="Lyase N-terminal" evidence="8">
    <location>
        <begin position="32"/>
        <end position="199"/>
    </location>
</feature>
<evidence type="ECO:0000256" key="3">
    <source>
        <dbReference type="PIRNR" id="PIRNR034515"/>
    </source>
</evidence>
<accession>A0A0F6ABR1</accession>
<name>A0A0F6ABR1_9GAMM</name>
<dbReference type="GO" id="GO:0034000">
    <property type="term" value="F:chondroitin-sulfate-ABC endolyase activity"/>
    <property type="evidence" value="ECO:0007669"/>
    <property type="project" value="InterPro"/>
</dbReference>
<keyword evidence="5" id="KW-0106">Calcium</keyword>
<keyword evidence="2 3" id="KW-0456">Lyase</keyword>
<dbReference type="Gene3D" id="2.70.98.10">
    <property type="match status" value="1"/>
</dbReference>
<dbReference type="Gene3D" id="2.60.220.10">
    <property type="entry name" value="Polysaccharide lyase family 8-like, C-terminal"/>
    <property type="match status" value="1"/>
</dbReference>
<dbReference type="InterPro" id="IPR003159">
    <property type="entry name" value="Lyase_8_central_dom"/>
</dbReference>
<dbReference type="GO" id="GO:0005975">
    <property type="term" value="P:carbohydrate metabolic process"/>
    <property type="evidence" value="ECO:0007669"/>
    <property type="project" value="InterPro"/>
</dbReference>
<dbReference type="InterPro" id="IPR024200">
    <property type="entry name" value="Chondroitinase_ABC_I"/>
</dbReference>
<dbReference type="AlphaFoldDB" id="A0A0F6ABR1"/>
<dbReference type="InterPro" id="IPR015177">
    <property type="entry name" value="Lyase_catalyt"/>
</dbReference>
<dbReference type="Pfam" id="PF02278">
    <property type="entry name" value="Lyase_8"/>
    <property type="match status" value="1"/>
</dbReference>
<feature type="active site" description="Proton acceptor" evidence="4">
    <location>
        <position position="350"/>
    </location>
</feature>
<dbReference type="SUPFAM" id="SSF48230">
    <property type="entry name" value="Chondroitin AC/alginate lyase"/>
    <property type="match status" value="1"/>
</dbReference>
<dbReference type="Pfam" id="PF09092">
    <property type="entry name" value="Lyase_N"/>
    <property type="match status" value="1"/>
</dbReference>
<sequence>MLQNMHKAKFKLSLLAALTLGVAGNVSAHSLQSQILSFEGNGLPDNVHSNDARLTQQRAINGEQSLLWDWGKSNELTIAQDFVRMTDKQASKAYGRGATQVLSFWIYNPVAVNDTMQVLLTDTQAEQTTTLPVNMNFTGWRAVGVSLNADFKPAVTHNLSQLIFKAPSSLAQTAKPVFIDRVMVSVDDKRYQWSDHQVTTRYDLPEIDFGMSDELPEPTLAELVDVEIVQQQLIDQFKGRSGSFASLQKRFDDYQIRIAADGNVTGRHIIMGYQKTIYQTKHLSSQDSALVKKYRELDDYTDLMLDLAKAYHNSAYDGYKSDIVNMYTLLTKHLLDQGYAAGSGLVTTHHWGYSTRWWYISALMMAKELEQESLLKPTYESLLWFSREFKSSFDMALNEKSSNLDYFNTLSNQHLALLLLNPDAKERVALVKQFSHFFSGALSQTPSGYNDGFRPDGTAWRHYGHYAGYAFPAFKRAAQVAYILKGTEFALHNTALDSLKKVMVAGWRYTNPYVPLALTGRHPFSKLGIKHYSTGLRDLALAYPELDEELAAIYLQVTKQSTEKGEQLFGKSIAPAELPEGSWSYNGGAFVIHRHADRMAIIKGYNKDVWSSEIYRKDNRYGRYQSHGSVHVMPFGEPDELGYQEAGWDWNRNPGATTIRLSLEELDSPNKHSLMLRSETGVSGSTSLHDKFSLFTFKHQAPQDKDKFESSFVAEKHVFAADNMLFLTGNGISNLDGKNTTETTLFQLAVGGTPRSIWVNGEEINSTSFDLRLGKGDWLIDDNGVGYFLQNVEQVHVSRGAQTSRHNKTKKQTQGVFTKAWIDHGTAPLNAGYEYVVVMDATPNQMLDLAKKMNRYPYFNTRKTDQNGMYIRNRINNLYGYSSTDFTNFKFGPVRSVSTTAQLLVQLNGKQAALSVSSPELKLSKTQATPVVPIEIVLKGTWQTSDTDYQHVKGNTVITTQSFFGQAANIQLSKVE</sequence>
<dbReference type="PIRSF" id="PIRSF034515">
    <property type="entry name" value="Chondroitinase"/>
    <property type="match status" value="1"/>
</dbReference>
<reference evidence="10 11" key="1">
    <citation type="journal article" date="2015" name="BMC Genomics">
        <title>Genome mining reveals unlocked bioactive potential of marine Gram-negative bacteria.</title>
        <authorList>
            <person name="Machado H."/>
            <person name="Sonnenschein E.C."/>
            <person name="Melchiorsen J."/>
            <person name="Gram L."/>
        </authorList>
    </citation>
    <scope>NUCLEOTIDE SEQUENCE [LARGE SCALE GENOMIC DNA]</scope>
    <source>
        <strain evidence="10 11">S4054</strain>
    </source>
</reference>
<evidence type="ECO:0000259" key="9">
    <source>
        <dbReference type="Pfam" id="PF09093"/>
    </source>
</evidence>
<protein>
    <recommendedName>
        <fullName evidence="3">Chondroitin sulfate ABC lyase</fullName>
    </recommendedName>
    <alternativeName>
        <fullName evidence="3">Chondroitin ABC eliminase</fullName>
    </alternativeName>
    <alternativeName>
        <fullName evidence="3">Chondroitin ABC lyase</fullName>
    </alternativeName>
    <alternativeName>
        <fullName evidence="3">Chondroitinase ABC</fullName>
    </alternativeName>
</protein>
<feature type="active site" description="Proton donor" evidence="4">
    <location>
        <position position="469"/>
    </location>
</feature>
<dbReference type="RefSeq" id="WP_052960956.1">
    <property type="nucleotide sequence ID" value="NZ_AUXW01000144.1"/>
</dbReference>
<comment type="caution">
    <text evidence="10">The sequence shown here is derived from an EMBL/GenBank/DDBJ whole genome shotgun (WGS) entry which is preliminary data.</text>
</comment>
<dbReference type="InterPro" id="IPR008979">
    <property type="entry name" value="Galactose-bd-like_sf"/>
</dbReference>
<dbReference type="GO" id="GO:0030246">
    <property type="term" value="F:carbohydrate binding"/>
    <property type="evidence" value="ECO:0007669"/>
    <property type="project" value="InterPro"/>
</dbReference>
<feature type="signal peptide" evidence="6">
    <location>
        <begin position="1"/>
        <end position="28"/>
    </location>
</feature>
<evidence type="ECO:0000256" key="6">
    <source>
        <dbReference type="SAM" id="SignalP"/>
    </source>
</evidence>
<comment type="similarity">
    <text evidence="1 3">Belongs to the polysaccharide lyase 8 family.</text>
</comment>
<feature type="binding site" evidence="5">
    <location>
        <position position="180"/>
    </location>
    <ligand>
        <name>Ca(2+)</name>
        <dbReference type="ChEBI" id="CHEBI:29108"/>
    </ligand>
</feature>
<dbReference type="Gene3D" id="2.60.120.430">
    <property type="entry name" value="Galactose-binding lectin"/>
    <property type="match status" value="1"/>
</dbReference>
<evidence type="ECO:0000256" key="4">
    <source>
        <dbReference type="PIRSR" id="PIRSR034515-1"/>
    </source>
</evidence>
<feature type="domain" description="Polysaccharide lyase family 8 central" evidence="7">
    <location>
        <begin position="588"/>
        <end position="838"/>
    </location>
</feature>
<feature type="domain" description="Lyase catalytic" evidence="9">
    <location>
        <begin position="215"/>
        <end position="561"/>
    </location>
</feature>
<feature type="binding site" evidence="5">
    <location>
        <position position="39"/>
    </location>
    <ligand>
        <name>Ca(2+)</name>
        <dbReference type="ChEBI" id="CHEBI:29108"/>
    </ligand>
</feature>
<evidence type="ECO:0000313" key="11">
    <source>
        <dbReference type="Proteomes" id="UP000033434"/>
    </source>
</evidence>
<organism evidence="10 11">
    <name type="scientific">Pseudoalteromonas luteoviolacea S4054</name>
    <dbReference type="NCBI Taxonomy" id="1129367"/>
    <lineage>
        <taxon>Bacteria</taxon>
        <taxon>Pseudomonadati</taxon>
        <taxon>Pseudomonadota</taxon>
        <taxon>Gammaproteobacteria</taxon>
        <taxon>Alteromonadales</taxon>
        <taxon>Pseudoalteromonadaceae</taxon>
        <taxon>Pseudoalteromonas</taxon>
    </lineage>
</organism>
<feature type="active site" description="Proton acceptor" evidence="4">
    <location>
        <position position="462"/>
    </location>
</feature>
<dbReference type="SUPFAM" id="SSF49863">
    <property type="entry name" value="Hyaluronate lyase-like, C-terminal domain"/>
    <property type="match status" value="1"/>
</dbReference>
<dbReference type="InterPro" id="IPR015176">
    <property type="entry name" value="Lyase_N"/>
</dbReference>
<dbReference type="InterPro" id="IPR014718">
    <property type="entry name" value="GH-type_carb-bd"/>
</dbReference>
<dbReference type="InterPro" id="IPR039174">
    <property type="entry name" value="Chondroitin_ABC_lyase"/>
</dbReference>
<keyword evidence="5" id="KW-0479">Metal-binding</keyword>
<dbReference type="Gene3D" id="1.50.10.100">
    <property type="entry name" value="Chondroitin AC/alginate lyase"/>
    <property type="match status" value="1"/>
</dbReference>
<dbReference type="SUPFAM" id="SSF74650">
    <property type="entry name" value="Galactose mutarotase-like"/>
    <property type="match status" value="1"/>
</dbReference>
<gene>
    <name evidence="10" type="ORF">N479_13085</name>
</gene>
<dbReference type="Proteomes" id="UP000033434">
    <property type="component" value="Unassembled WGS sequence"/>
</dbReference>
<evidence type="ECO:0000256" key="1">
    <source>
        <dbReference type="ARBA" id="ARBA00006699"/>
    </source>
</evidence>
<dbReference type="PANTHER" id="PTHR37322">
    <property type="match status" value="1"/>
</dbReference>
<evidence type="ECO:0000256" key="2">
    <source>
        <dbReference type="ARBA" id="ARBA00023239"/>
    </source>
</evidence>
<dbReference type="GO" id="GO:0046872">
    <property type="term" value="F:metal ion binding"/>
    <property type="evidence" value="ECO:0007669"/>
    <property type="project" value="UniProtKB-KW"/>
</dbReference>
<keyword evidence="6" id="KW-0732">Signal</keyword>
<dbReference type="GO" id="GO:0005576">
    <property type="term" value="C:extracellular region"/>
    <property type="evidence" value="ECO:0007669"/>
    <property type="project" value="InterPro"/>
</dbReference>
<dbReference type="PATRIC" id="fig|1129367.4.peg.2440"/>
<feature type="chain" id="PRO_5002499439" description="Chondroitin sulfate ABC lyase" evidence="6">
    <location>
        <begin position="29"/>
        <end position="976"/>
    </location>
</feature>
<keyword evidence="3" id="KW-0119">Carbohydrate metabolism</keyword>
<dbReference type="PANTHER" id="PTHR37322:SF3">
    <property type="entry name" value="CHONDROITIN SULFATE ABC EXOLYASE"/>
    <property type="match status" value="1"/>
</dbReference>
<dbReference type="SUPFAM" id="SSF49785">
    <property type="entry name" value="Galactose-binding domain-like"/>
    <property type="match status" value="1"/>
</dbReference>
<dbReference type="InterPro" id="IPR011013">
    <property type="entry name" value="Gal_mutarotase_sf_dom"/>
</dbReference>
<proteinExistence type="inferred from homology"/>
<dbReference type="InterPro" id="IPR008929">
    <property type="entry name" value="Chondroitin_lyas"/>
</dbReference>
<evidence type="ECO:0000259" key="8">
    <source>
        <dbReference type="Pfam" id="PF09092"/>
    </source>
</evidence>
<evidence type="ECO:0000313" key="10">
    <source>
        <dbReference type="EMBL" id="KKE83588.1"/>
    </source>
</evidence>
<evidence type="ECO:0000256" key="5">
    <source>
        <dbReference type="PIRSR" id="PIRSR034515-3"/>
    </source>
</evidence>
<comment type="function">
    <text evidence="3">Broad-specificity glycosaminoglycan lyase.</text>
</comment>
<dbReference type="EMBL" id="AUXW01000144">
    <property type="protein sequence ID" value="KKE83588.1"/>
    <property type="molecule type" value="Genomic_DNA"/>
</dbReference>
<dbReference type="GO" id="GO:0006027">
    <property type="term" value="P:glycosaminoglycan catabolic process"/>
    <property type="evidence" value="ECO:0007669"/>
    <property type="project" value="InterPro"/>
</dbReference>
<dbReference type="Pfam" id="PF09093">
    <property type="entry name" value="Lyase_catalyt"/>
    <property type="match status" value="1"/>
</dbReference>
<feature type="binding site" evidence="5">
    <location>
        <position position="37"/>
    </location>
    <ligand>
        <name>Ca(2+)</name>
        <dbReference type="ChEBI" id="CHEBI:29108"/>
    </ligand>
</feature>